<name>A0A448IZ92_MYCAU</name>
<dbReference type="RefSeq" id="WP_232786806.1">
    <property type="nucleotide sequence ID" value="NZ_CVQQ01000008.1"/>
</dbReference>
<dbReference type="KEGG" id="mauu:NCTC10437_04744"/>
<dbReference type="AlphaFoldDB" id="A0A448IZ92"/>
<feature type="compositionally biased region" description="Pro residues" evidence="1">
    <location>
        <begin position="57"/>
        <end position="73"/>
    </location>
</feature>
<feature type="region of interest" description="Disordered" evidence="1">
    <location>
        <begin position="28"/>
        <end position="74"/>
    </location>
</feature>
<gene>
    <name evidence="2" type="ORF">NCTC10437_04744</name>
</gene>
<feature type="compositionally biased region" description="Pro residues" evidence="1">
    <location>
        <begin position="30"/>
        <end position="44"/>
    </location>
</feature>
<organism evidence="2 3">
    <name type="scientific">Mycolicibacterium aurum</name>
    <name type="common">Mycobacterium aurum</name>
    <dbReference type="NCBI Taxonomy" id="1791"/>
    <lineage>
        <taxon>Bacteria</taxon>
        <taxon>Bacillati</taxon>
        <taxon>Actinomycetota</taxon>
        <taxon>Actinomycetes</taxon>
        <taxon>Mycobacteriales</taxon>
        <taxon>Mycobacteriaceae</taxon>
        <taxon>Mycolicibacterium</taxon>
    </lineage>
</organism>
<evidence type="ECO:0000313" key="3">
    <source>
        <dbReference type="Proteomes" id="UP000279306"/>
    </source>
</evidence>
<keyword evidence="3" id="KW-1185">Reference proteome</keyword>
<dbReference type="Proteomes" id="UP000279306">
    <property type="component" value="Chromosome"/>
</dbReference>
<accession>A0A448IZ92</accession>
<protein>
    <submittedName>
        <fullName evidence="2">Uncharacterized protein</fullName>
    </submittedName>
</protein>
<proteinExistence type="predicted"/>
<reference evidence="2 3" key="1">
    <citation type="submission" date="2018-12" db="EMBL/GenBank/DDBJ databases">
        <authorList>
            <consortium name="Pathogen Informatics"/>
        </authorList>
    </citation>
    <scope>NUCLEOTIDE SEQUENCE [LARGE SCALE GENOMIC DNA]</scope>
    <source>
        <strain evidence="2 3">NCTC10437</strain>
    </source>
</reference>
<evidence type="ECO:0000256" key="1">
    <source>
        <dbReference type="SAM" id="MobiDB-lite"/>
    </source>
</evidence>
<evidence type="ECO:0000313" key="2">
    <source>
        <dbReference type="EMBL" id="VEG57730.1"/>
    </source>
</evidence>
<feature type="region of interest" description="Disordered" evidence="1">
    <location>
        <begin position="186"/>
        <end position="211"/>
    </location>
</feature>
<sequence>MVHRAGLALTAFVGAAGAYLIGSATASAQPPLPPPPAPAPPNPLPFESIPGLGPISSPGPVPPPGPGVAPPPATALFPLAQSDSPSQIFGGIPAMPDLSGQTANEFVLGQHAAPAAPGAAPAAPIHMNPYNNAYLLPQNLVPSAPGQGQLFGIAPGQENADINGVEYLKRLYETYRAGGLEGGLLGQRELDSLNKPLPVEPPSPPGPQPPP</sequence>
<dbReference type="EMBL" id="LR134356">
    <property type="protein sequence ID" value="VEG57730.1"/>
    <property type="molecule type" value="Genomic_DNA"/>
</dbReference>
<feature type="compositionally biased region" description="Pro residues" evidence="1">
    <location>
        <begin position="198"/>
        <end position="211"/>
    </location>
</feature>
<dbReference type="STRING" id="1791.GCA_001049355_02770"/>